<sequence length="66" mass="7225">MSFDWWLGEAPGSYCSGSGKLQSSNMQAALEEEGFGGGNRIGREFLGHQIQSLAFEETMTYMIDLG</sequence>
<evidence type="ECO:0000313" key="2">
    <source>
        <dbReference type="Proteomes" id="UP000050525"/>
    </source>
</evidence>
<evidence type="ECO:0000313" key="1">
    <source>
        <dbReference type="EMBL" id="KYO22657.1"/>
    </source>
</evidence>
<accession>A0A151MDR4</accession>
<gene>
    <name evidence="1" type="ORF">Y1Q_0003173</name>
</gene>
<proteinExistence type="predicted"/>
<dbReference type="EMBL" id="AKHW03006231">
    <property type="protein sequence ID" value="KYO22657.1"/>
    <property type="molecule type" value="Genomic_DNA"/>
</dbReference>
<keyword evidence="2" id="KW-1185">Reference proteome</keyword>
<organism evidence="1 2">
    <name type="scientific">Alligator mississippiensis</name>
    <name type="common">American alligator</name>
    <dbReference type="NCBI Taxonomy" id="8496"/>
    <lineage>
        <taxon>Eukaryota</taxon>
        <taxon>Metazoa</taxon>
        <taxon>Chordata</taxon>
        <taxon>Craniata</taxon>
        <taxon>Vertebrata</taxon>
        <taxon>Euteleostomi</taxon>
        <taxon>Archelosauria</taxon>
        <taxon>Archosauria</taxon>
        <taxon>Crocodylia</taxon>
        <taxon>Alligatoridae</taxon>
        <taxon>Alligatorinae</taxon>
        <taxon>Alligator</taxon>
    </lineage>
</organism>
<protein>
    <submittedName>
        <fullName evidence="1">Uncharacterized protein</fullName>
    </submittedName>
</protein>
<dbReference type="Proteomes" id="UP000050525">
    <property type="component" value="Unassembled WGS sequence"/>
</dbReference>
<comment type="caution">
    <text evidence="1">The sequence shown here is derived from an EMBL/GenBank/DDBJ whole genome shotgun (WGS) entry which is preliminary data.</text>
</comment>
<reference evidence="1 2" key="1">
    <citation type="journal article" date="2012" name="Genome Biol.">
        <title>Sequencing three crocodilian genomes to illuminate the evolution of archosaurs and amniotes.</title>
        <authorList>
            <person name="St John J.A."/>
            <person name="Braun E.L."/>
            <person name="Isberg S.R."/>
            <person name="Miles L.G."/>
            <person name="Chong A.Y."/>
            <person name="Gongora J."/>
            <person name="Dalzell P."/>
            <person name="Moran C."/>
            <person name="Bed'hom B."/>
            <person name="Abzhanov A."/>
            <person name="Burgess S.C."/>
            <person name="Cooksey A.M."/>
            <person name="Castoe T.A."/>
            <person name="Crawford N.G."/>
            <person name="Densmore L.D."/>
            <person name="Drew J.C."/>
            <person name="Edwards S.V."/>
            <person name="Faircloth B.C."/>
            <person name="Fujita M.K."/>
            <person name="Greenwold M.J."/>
            <person name="Hoffmann F.G."/>
            <person name="Howard J.M."/>
            <person name="Iguchi T."/>
            <person name="Janes D.E."/>
            <person name="Khan S.Y."/>
            <person name="Kohno S."/>
            <person name="de Koning A.J."/>
            <person name="Lance S.L."/>
            <person name="McCarthy F.M."/>
            <person name="McCormack J.E."/>
            <person name="Merchant M.E."/>
            <person name="Peterson D.G."/>
            <person name="Pollock D.D."/>
            <person name="Pourmand N."/>
            <person name="Raney B.J."/>
            <person name="Roessler K.A."/>
            <person name="Sanford J.R."/>
            <person name="Sawyer R.H."/>
            <person name="Schmidt C.J."/>
            <person name="Triplett E.W."/>
            <person name="Tuberville T.D."/>
            <person name="Venegas-Anaya M."/>
            <person name="Howard J.T."/>
            <person name="Jarvis E.D."/>
            <person name="Guillette L.J.Jr."/>
            <person name="Glenn T.C."/>
            <person name="Green R.E."/>
            <person name="Ray D.A."/>
        </authorList>
    </citation>
    <scope>NUCLEOTIDE SEQUENCE [LARGE SCALE GENOMIC DNA]</scope>
    <source>
        <strain evidence="1">KSC_2009_1</strain>
    </source>
</reference>
<dbReference type="AlphaFoldDB" id="A0A151MDR4"/>
<name>A0A151MDR4_ALLMI</name>